<evidence type="ECO:0000313" key="2">
    <source>
        <dbReference type="Proteomes" id="UP000809243"/>
    </source>
</evidence>
<name>A0A938YWE9_9ARCH</name>
<reference evidence="1" key="1">
    <citation type="submission" date="2021-01" db="EMBL/GenBank/DDBJ databases">
        <title>Active Sulfur Cycling in an Early Earth Analoge.</title>
        <authorList>
            <person name="Hahn C.R."/>
            <person name="Youssef N.H."/>
            <person name="Elshahed M."/>
        </authorList>
    </citation>
    <scope>NUCLEOTIDE SEQUENCE</scope>
    <source>
        <strain evidence="1">Zod_Metabat.1151</strain>
    </source>
</reference>
<protein>
    <submittedName>
        <fullName evidence="1">Uncharacterized protein</fullName>
    </submittedName>
</protein>
<accession>A0A938YWE9</accession>
<gene>
    <name evidence="1" type="ORF">JW744_01200</name>
</gene>
<dbReference type="AlphaFoldDB" id="A0A938YWE9"/>
<sequence length="128" mass="14412">FQRVIYRMGAIRRKLVRASLGLKGQFQPRKPLTGKPITVKEKAELNLKLAKNTVVRSQAAEKMQKTFDAEIDKLIVGEKPVKSIMGLILGASKAQVKARKAARDAFVERRKKVAKLMKQRAEKTKNAQ</sequence>
<evidence type="ECO:0000313" key="1">
    <source>
        <dbReference type="EMBL" id="MBN2067065.1"/>
    </source>
</evidence>
<proteinExistence type="predicted"/>
<dbReference type="EMBL" id="JAFGDB010000020">
    <property type="protein sequence ID" value="MBN2067065.1"/>
    <property type="molecule type" value="Genomic_DNA"/>
</dbReference>
<comment type="caution">
    <text evidence="1">The sequence shown here is derived from an EMBL/GenBank/DDBJ whole genome shotgun (WGS) entry which is preliminary data.</text>
</comment>
<organism evidence="1 2">
    <name type="scientific">Candidatus Iainarchaeum sp</name>
    <dbReference type="NCBI Taxonomy" id="3101447"/>
    <lineage>
        <taxon>Archaea</taxon>
        <taxon>Candidatus Iainarchaeota</taxon>
        <taxon>Candidatus Iainarchaeia</taxon>
        <taxon>Candidatus Iainarchaeales</taxon>
        <taxon>Candidatus Iainarchaeaceae</taxon>
        <taxon>Candidatus Iainarchaeum</taxon>
    </lineage>
</organism>
<feature type="non-terminal residue" evidence="1">
    <location>
        <position position="1"/>
    </location>
</feature>
<dbReference type="Proteomes" id="UP000809243">
    <property type="component" value="Unassembled WGS sequence"/>
</dbReference>